<dbReference type="SUPFAM" id="SSF55729">
    <property type="entry name" value="Acyl-CoA N-acyltransferases (Nat)"/>
    <property type="match status" value="1"/>
</dbReference>
<protein>
    <submittedName>
        <fullName evidence="4">GNAT family N-acetyltransferase</fullName>
    </submittedName>
</protein>
<organism evidence="4 5">
    <name type="scientific">Nocardioides malaquae</name>
    <dbReference type="NCBI Taxonomy" id="2773426"/>
    <lineage>
        <taxon>Bacteria</taxon>
        <taxon>Bacillati</taxon>
        <taxon>Actinomycetota</taxon>
        <taxon>Actinomycetes</taxon>
        <taxon>Propionibacteriales</taxon>
        <taxon>Nocardioidaceae</taxon>
        <taxon>Nocardioides</taxon>
    </lineage>
</organism>
<evidence type="ECO:0000313" key="5">
    <source>
        <dbReference type="Proteomes" id="UP000756387"/>
    </source>
</evidence>
<dbReference type="PANTHER" id="PTHR43877">
    <property type="entry name" value="AMINOALKYLPHOSPHONATE N-ACETYLTRANSFERASE-RELATED-RELATED"/>
    <property type="match status" value="1"/>
</dbReference>
<keyword evidence="5" id="KW-1185">Reference proteome</keyword>
<dbReference type="RefSeq" id="WP_193638259.1">
    <property type="nucleotide sequence ID" value="NZ_JADCSA010000008.1"/>
</dbReference>
<dbReference type="InterPro" id="IPR000182">
    <property type="entry name" value="GNAT_dom"/>
</dbReference>
<dbReference type="InterPro" id="IPR016181">
    <property type="entry name" value="Acyl_CoA_acyltransferase"/>
</dbReference>
<evidence type="ECO:0000313" key="4">
    <source>
        <dbReference type="EMBL" id="MBE7324923.1"/>
    </source>
</evidence>
<dbReference type="Gene3D" id="3.40.630.30">
    <property type="match status" value="1"/>
</dbReference>
<proteinExistence type="predicted"/>
<feature type="domain" description="N-acetyltransferase" evidence="3">
    <location>
        <begin position="2"/>
        <end position="147"/>
    </location>
</feature>
<dbReference type="Proteomes" id="UP000756387">
    <property type="component" value="Unassembled WGS sequence"/>
</dbReference>
<evidence type="ECO:0000259" key="3">
    <source>
        <dbReference type="PROSITE" id="PS51186"/>
    </source>
</evidence>
<dbReference type="PROSITE" id="PS51186">
    <property type="entry name" value="GNAT"/>
    <property type="match status" value="1"/>
</dbReference>
<keyword evidence="2" id="KW-0012">Acyltransferase</keyword>
<evidence type="ECO:0000256" key="1">
    <source>
        <dbReference type="ARBA" id="ARBA00022679"/>
    </source>
</evidence>
<gene>
    <name evidence="4" type="ORF">IEQ44_09665</name>
</gene>
<accession>A0ABR9RTJ5</accession>
<reference evidence="4 5" key="1">
    <citation type="submission" date="2020-10" db="EMBL/GenBank/DDBJ databases">
        <title>Nocardioides sp. isolated from sludge.</title>
        <authorList>
            <person name="Zhang X."/>
        </authorList>
    </citation>
    <scope>NUCLEOTIDE SEQUENCE [LARGE SCALE GENOMIC DNA]</scope>
    <source>
        <strain evidence="4 5">Y6</strain>
    </source>
</reference>
<keyword evidence="1" id="KW-0808">Transferase</keyword>
<dbReference type="EMBL" id="JADCSA010000008">
    <property type="protein sequence ID" value="MBE7324923.1"/>
    <property type="molecule type" value="Genomic_DNA"/>
</dbReference>
<dbReference type="CDD" id="cd04301">
    <property type="entry name" value="NAT_SF"/>
    <property type="match status" value="1"/>
</dbReference>
<name>A0ABR9RTJ5_9ACTN</name>
<sequence>MRSVRPATTDDLAAVTALDAALFPDEPWDLPAWQGLLDTAGRRLLVAADDADRPVGYALTGLVGDFAELLRIAADPTVRRRGVATALLARACAEARSNGAERLLLEVGEANTGARALYAAAGFVEIDRRPRYYRDGSAALVLERALAFDTHTSGRMDP</sequence>
<dbReference type="Pfam" id="PF00583">
    <property type="entry name" value="Acetyltransf_1"/>
    <property type="match status" value="1"/>
</dbReference>
<evidence type="ECO:0000256" key="2">
    <source>
        <dbReference type="ARBA" id="ARBA00023315"/>
    </source>
</evidence>
<dbReference type="InterPro" id="IPR050832">
    <property type="entry name" value="Bact_Acetyltransf"/>
</dbReference>
<comment type="caution">
    <text evidence="4">The sequence shown here is derived from an EMBL/GenBank/DDBJ whole genome shotgun (WGS) entry which is preliminary data.</text>
</comment>